<evidence type="ECO:0000313" key="2">
    <source>
        <dbReference type="EMBL" id="MFC1849016.1"/>
    </source>
</evidence>
<evidence type="ECO:0000259" key="1">
    <source>
        <dbReference type="SMART" id="SM01321"/>
    </source>
</evidence>
<dbReference type="InterPro" id="IPR002686">
    <property type="entry name" value="Transposase_17"/>
</dbReference>
<sequence length="154" mass="17972">MGQSLAQIYLHLIFGTKWQKPLLDPGISLELFPDMISIMRSLECPVLAVNGTDDHVHILFKLSKKIALSTAVEKVKSNSSGWIKKKDRKYTQFYWQNGYGAFSIGQSGVKDLKRYIASQREHHKVKTFKEEFLEFLKAYKLEYDEKYLWDDEFA</sequence>
<proteinExistence type="predicted"/>
<keyword evidence="3" id="KW-1185">Reference proteome</keyword>
<dbReference type="PANTHER" id="PTHR33360:SF2">
    <property type="entry name" value="TRANSPOSASE FOR INSERTION SEQUENCE ELEMENT IS200"/>
    <property type="match status" value="1"/>
</dbReference>
<organism evidence="2 3">
    <name type="scientific">candidate division CSSED10-310 bacterium</name>
    <dbReference type="NCBI Taxonomy" id="2855610"/>
    <lineage>
        <taxon>Bacteria</taxon>
        <taxon>Bacteria division CSSED10-310</taxon>
    </lineage>
</organism>
<dbReference type="EMBL" id="JBHPBY010000017">
    <property type="protein sequence ID" value="MFC1849016.1"/>
    <property type="molecule type" value="Genomic_DNA"/>
</dbReference>
<comment type="caution">
    <text evidence="2">The sequence shown here is derived from an EMBL/GenBank/DDBJ whole genome shotgun (WGS) entry which is preliminary data.</text>
</comment>
<dbReference type="Gene3D" id="3.30.70.1290">
    <property type="entry name" value="Transposase IS200-like"/>
    <property type="match status" value="1"/>
</dbReference>
<dbReference type="InterPro" id="IPR036515">
    <property type="entry name" value="Transposase_17_sf"/>
</dbReference>
<dbReference type="NCBIfam" id="NF033573">
    <property type="entry name" value="transpos_IS200"/>
    <property type="match status" value="1"/>
</dbReference>
<evidence type="ECO:0000313" key="3">
    <source>
        <dbReference type="Proteomes" id="UP001594351"/>
    </source>
</evidence>
<protein>
    <submittedName>
        <fullName evidence="2">IS200/IS605 family transposase</fullName>
    </submittedName>
</protein>
<dbReference type="SMART" id="SM01321">
    <property type="entry name" value="Y1_Tnp"/>
    <property type="match status" value="1"/>
</dbReference>
<dbReference type="Pfam" id="PF01797">
    <property type="entry name" value="Y1_Tnp"/>
    <property type="match status" value="1"/>
</dbReference>
<dbReference type="SUPFAM" id="SSF143422">
    <property type="entry name" value="Transposase IS200-like"/>
    <property type="match status" value="1"/>
</dbReference>
<dbReference type="PANTHER" id="PTHR33360">
    <property type="entry name" value="TRANSPOSASE FOR INSERTION SEQUENCE ELEMENT IS200"/>
    <property type="match status" value="1"/>
</dbReference>
<gene>
    <name evidence="2" type="primary">tnpA</name>
    <name evidence="2" type="ORF">ACFL27_02295</name>
</gene>
<name>A0ABV6YSC9_UNCC1</name>
<feature type="domain" description="Transposase IS200-like" evidence="1">
    <location>
        <begin position="5"/>
        <end position="119"/>
    </location>
</feature>
<accession>A0ABV6YSC9</accession>
<dbReference type="Proteomes" id="UP001594351">
    <property type="component" value="Unassembled WGS sequence"/>
</dbReference>
<reference evidence="2 3" key="1">
    <citation type="submission" date="2024-09" db="EMBL/GenBank/DDBJ databases">
        <title>Laminarin stimulates single cell rates of sulfate reduction while oxygen inhibits transcriptomic activity in coastal marine sediment.</title>
        <authorList>
            <person name="Lindsay M."/>
            <person name="Orcutt B."/>
            <person name="Emerson D."/>
            <person name="Stepanauskas R."/>
            <person name="D'Angelo T."/>
        </authorList>
    </citation>
    <scope>NUCLEOTIDE SEQUENCE [LARGE SCALE GENOMIC DNA]</scope>
    <source>
        <strain evidence="2">SAG AM-311-K15</strain>
    </source>
</reference>